<organism evidence="4 5">
    <name type="scientific">Echria macrotheca</name>
    <dbReference type="NCBI Taxonomy" id="438768"/>
    <lineage>
        <taxon>Eukaryota</taxon>
        <taxon>Fungi</taxon>
        <taxon>Dikarya</taxon>
        <taxon>Ascomycota</taxon>
        <taxon>Pezizomycotina</taxon>
        <taxon>Sordariomycetes</taxon>
        <taxon>Sordariomycetidae</taxon>
        <taxon>Sordariales</taxon>
        <taxon>Schizotheciaceae</taxon>
        <taxon>Echria</taxon>
    </lineage>
</organism>
<dbReference type="InterPro" id="IPR025662">
    <property type="entry name" value="Sigma_54_int_dom_ATP-bd_1"/>
</dbReference>
<comment type="caution">
    <text evidence="4">The sequence shown here is derived from an EMBL/GenBank/DDBJ whole genome shotgun (WGS) entry which is preliminary data.</text>
</comment>
<proteinExistence type="predicted"/>
<gene>
    <name evidence="4" type="ORF">QBC47DRAFT_455097</name>
</gene>
<accession>A0AAJ0B2V3</accession>
<dbReference type="SUPFAM" id="SSF52540">
    <property type="entry name" value="P-loop containing nucleoside triphosphate hydrolases"/>
    <property type="match status" value="1"/>
</dbReference>
<keyword evidence="2" id="KW-0067">ATP-binding</keyword>
<dbReference type="GO" id="GO:0016301">
    <property type="term" value="F:kinase activity"/>
    <property type="evidence" value="ECO:0007669"/>
    <property type="project" value="InterPro"/>
</dbReference>
<dbReference type="PROSITE" id="PS00675">
    <property type="entry name" value="SIGMA54_INTERACT_1"/>
    <property type="match status" value="1"/>
</dbReference>
<dbReference type="Proteomes" id="UP001239445">
    <property type="component" value="Unassembled WGS sequence"/>
</dbReference>
<keyword evidence="1" id="KW-0547">Nucleotide-binding</keyword>
<dbReference type="AlphaFoldDB" id="A0AAJ0B2V3"/>
<protein>
    <submittedName>
        <fullName evidence="4">Zeta toxin-domain-containing protein</fullName>
    </submittedName>
</protein>
<evidence type="ECO:0000313" key="4">
    <source>
        <dbReference type="EMBL" id="KAK1750680.1"/>
    </source>
</evidence>
<evidence type="ECO:0000313" key="5">
    <source>
        <dbReference type="Proteomes" id="UP001239445"/>
    </source>
</evidence>
<feature type="domain" description="Zeta toxin" evidence="3">
    <location>
        <begin position="37"/>
        <end position="238"/>
    </location>
</feature>
<evidence type="ECO:0000256" key="1">
    <source>
        <dbReference type="ARBA" id="ARBA00022741"/>
    </source>
</evidence>
<evidence type="ECO:0000256" key="2">
    <source>
        <dbReference type="ARBA" id="ARBA00022840"/>
    </source>
</evidence>
<evidence type="ECO:0000259" key="3">
    <source>
        <dbReference type="Pfam" id="PF06414"/>
    </source>
</evidence>
<name>A0AAJ0B2V3_9PEZI</name>
<dbReference type="GO" id="GO:0005524">
    <property type="term" value="F:ATP binding"/>
    <property type="evidence" value="ECO:0007669"/>
    <property type="project" value="UniProtKB-KW"/>
</dbReference>
<keyword evidence="5" id="KW-1185">Reference proteome</keyword>
<sequence length="327" mass="35708">MDTIPPSWILTPSERQSIFDTQIAPHLQPHIPPPSPSPPKTKTAVLLVGQTGAGKTRLAPILSSALSSRSPSVVPPAHLIADTYKTLHPFYTACLARSPRQASALAGPDARAWLAMSCAFCVAHSVPSVLVESACRHPDDFCELARIFSGGGYAVRVLVLAVPAPLSRLGILVRYYRRLPEAMSRGLPLRLTPGPVHDESFVGLGRVAEFLDGDGDGDGVAHSVVVVRRDGLVSYRNRRRCGGEEDGKWERGVGAARALEVERTRKLTEDEERMAREDIEQLRKLGDEKVDRQLVEIEALMGRLDGKGMDTTTLEPLRAVDFVRGDW</sequence>
<dbReference type="Pfam" id="PF06414">
    <property type="entry name" value="Zeta_toxin"/>
    <property type="match status" value="1"/>
</dbReference>
<dbReference type="EMBL" id="MU839845">
    <property type="protein sequence ID" value="KAK1750680.1"/>
    <property type="molecule type" value="Genomic_DNA"/>
</dbReference>
<dbReference type="Gene3D" id="3.40.50.300">
    <property type="entry name" value="P-loop containing nucleotide triphosphate hydrolases"/>
    <property type="match status" value="1"/>
</dbReference>
<dbReference type="InterPro" id="IPR027417">
    <property type="entry name" value="P-loop_NTPase"/>
</dbReference>
<reference evidence="4" key="1">
    <citation type="submission" date="2023-06" db="EMBL/GenBank/DDBJ databases">
        <title>Genome-scale phylogeny and comparative genomics of the fungal order Sordariales.</title>
        <authorList>
            <consortium name="Lawrence Berkeley National Laboratory"/>
            <person name="Hensen N."/>
            <person name="Bonometti L."/>
            <person name="Westerberg I."/>
            <person name="Brannstrom I.O."/>
            <person name="Guillou S."/>
            <person name="Cros-Aarteil S."/>
            <person name="Calhoun S."/>
            <person name="Haridas S."/>
            <person name="Kuo A."/>
            <person name="Mondo S."/>
            <person name="Pangilinan J."/>
            <person name="Riley R."/>
            <person name="Labutti K."/>
            <person name="Andreopoulos B."/>
            <person name="Lipzen A."/>
            <person name="Chen C."/>
            <person name="Yanf M."/>
            <person name="Daum C."/>
            <person name="Ng V."/>
            <person name="Clum A."/>
            <person name="Steindorff A."/>
            <person name="Ohm R."/>
            <person name="Martin F."/>
            <person name="Silar P."/>
            <person name="Natvig D."/>
            <person name="Lalanne C."/>
            <person name="Gautier V."/>
            <person name="Ament-Velasquez S.L."/>
            <person name="Kruys A."/>
            <person name="Hutchinson M.I."/>
            <person name="Powell A.J."/>
            <person name="Barry K."/>
            <person name="Miller A.N."/>
            <person name="Grigoriev I.V."/>
            <person name="Debuchy R."/>
            <person name="Gladieux P."/>
            <person name="Thoren M.H."/>
            <person name="Johannesson H."/>
        </authorList>
    </citation>
    <scope>NUCLEOTIDE SEQUENCE</scope>
    <source>
        <strain evidence="4">PSN4</strain>
    </source>
</reference>
<dbReference type="InterPro" id="IPR010488">
    <property type="entry name" value="Zeta_toxin_domain"/>
</dbReference>